<protein>
    <submittedName>
        <fullName evidence="1">Uncharacterized protein</fullName>
    </submittedName>
</protein>
<dbReference type="Proteomes" id="UP000479710">
    <property type="component" value="Unassembled WGS sequence"/>
</dbReference>
<organism evidence="1 2">
    <name type="scientific">Oryza meyeriana var. granulata</name>
    <dbReference type="NCBI Taxonomy" id="110450"/>
    <lineage>
        <taxon>Eukaryota</taxon>
        <taxon>Viridiplantae</taxon>
        <taxon>Streptophyta</taxon>
        <taxon>Embryophyta</taxon>
        <taxon>Tracheophyta</taxon>
        <taxon>Spermatophyta</taxon>
        <taxon>Magnoliopsida</taxon>
        <taxon>Liliopsida</taxon>
        <taxon>Poales</taxon>
        <taxon>Poaceae</taxon>
        <taxon>BOP clade</taxon>
        <taxon>Oryzoideae</taxon>
        <taxon>Oryzeae</taxon>
        <taxon>Oryzinae</taxon>
        <taxon>Oryza</taxon>
        <taxon>Oryza meyeriana</taxon>
    </lineage>
</organism>
<keyword evidence="2" id="KW-1185">Reference proteome</keyword>
<dbReference type="AlphaFoldDB" id="A0A6G1C4D8"/>
<evidence type="ECO:0000313" key="1">
    <source>
        <dbReference type="EMBL" id="KAF0895016.1"/>
    </source>
</evidence>
<reference evidence="1 2" key="1">
    <citation type="submission" date="2019-11" db="EMBL/GenBank/DDBJ databases">
        <title>Whole genome sequence of Oryza granulata.</title>
        <authorList>
            <person name="Li W."/>
        </authorList>
    </citation>
    <scope>NUCLEOTIDE SEQUENCE [LARGE SCALE GENOMIC DNA]</scope>
    <source>
        <strain evidence="2">cv. Menghai</strain>
        <tissue evidence="1">Leaf</tissue>
    </source>
</reference>
<accession>A0A6G1C4D8</accession>
<gene>
    <name evidence="1" type="ORF">E2562_005003</name>
</gene>
<evidence type="ECO:0000313" key="2">
    <source>
        <dbReference type="Proteomes" id="UP000479710"/>
    </source>
</evidence>
<dbReference type="EMBL" id="SPHZ02000010">
    <property type="protein sequence ID" value="KAF0895016.1"/>
    <property type="molecule type" value="Genomic_DNA"/>
</dbReference>
<proteinExistence type="predicted"/>
<sequence>MDSSETPKEHTELTHDIEKLEPKQEDVAQIVPEGNKNTFFIEMVERHVTGFYVLDFTRSWDAKDNIPVGIQEFLERIKN</sequence>
<comment type="caution">
    <text evidence="1">The sequence shown here is derived from an EMBL/GenBank/DDBJ whole genome shotgun (WGS) entry which is preliminary data.</text>
</comment>
<name>A0A6G1C4D8_9ORYZ</name>